<dbReference type="SUPFAM" id="SSF55166">
    <property type="entry name" value="Hedgehog/DD-peptidase"/>
    <property type="match status" value="1"/>
</dbReference>
<comment type="caution">
    <text evidence="2">The sequence shown here is derived from an EMBL/GenBank/DDBJ whole genome shotgun (WGS) entry which is preliminary data.</text>
</comment>
<evidence type="ECO:0000313" key="2">
    <source>
        <dbReference type="EMBL" id="NKT77233.1"/>
    </source>
</evidence>
<proteinExistence type="predicted"/>
<evidence type="ECO:0000313" key="3">
    <source>
        <dbReference type="Proteomes" id="UP000603463"/>
    </source>
</evidence>
<protein>
    <submittedName>
        <fullName evidence="2">Peptidase M15</fullName>
    </submittedName>
</protein>
<organism evidence="2 3">
    <name type="scientific">Rhodococcus hoagii</name>
    <name type="common">Corynebacterium equii</name>
    <dbReference type="NCBI Taxonomy" id="43767"/>
    <lineage>
        <taxon>Bacteria</taxon>
        <taxon>Bacillati</taxon>
        <taxon>Actinomycetota</taxon>
        <taxon>Actinomycetes</taxon>
        <taxon>Mycobacteriales</taxon>
        <taxon>Nocardiaceae</taxon>
        <taxon>Prescottella</taxon>
    </lineage>
</organism>
<dbReference type="Gene3D" id="3.20.20.80">
    <property type="entry name" value="Glycosidases"/>
    <property type="match status" value="1"/>
</dbReference>
<name>A0A9Q4ZIK4_RHOHA</name>
<evidence type="ECO:0000259" key="1">
    <source>
        <dbReference type="Pfam" id="PF13539"/>
    </source>
</evidence>
<dbReference type="EMBL" id="WVBC01000002">
    <property type="protein sequence ID" value="NKT77233.1"/>
    <property type="molecule type" value="Genomic_DNA"/>
</dbReference>
<sequence>MITENGWSQCGSDAIVRALVPGTTKVRVEIRAGIPATILNAWLAWYHRNVEDIETNYNSGERDEWGWSATNVVSDSNHLSGTAVDINATQYPWGVDASVNMPPERIAKIREGLRLFEGSIYWGQDWNRRDPMHFQLNWPEWDARNAAFAKKLEDGYLGIYADEPDAPLPSPAPATGGVFWADVSQYQRPADDSYPHRLLVVRSNSGNGRDTAFEANARWAKAALDSGRLDAFGVYYFFRPGQANCDLHREMLEQVGLWQHPKVFTMVDVEGAGGQIRGNHTVEINDEVQRLQGWYGDKRRVIGYLNPKADPGLWSPPAGLKLVVPHYNNAPGQSYDFPGRFAHQYSDRVDCAPFGPCDANFTAMSLPELLEMLGIEYEGSDDMTPEQDRMLRVVYDELTKHFPSRSEERETDQPIDTLAGFVLNIDGRIHEQSVRDEHVDDQLDAILVALKAVIVALEKR</sequence>
<dbReference type="InterPro" id="IPR039561">
    <property type="entry name" value="Peptidase_M15C"/>
</dbReference>
<dbReference type="GO" id="GO:0008233">
    <property type="term" value="F:peptidase activity"/>
    <property type="evidence" value="ECO:0007669"/>
    <property type="project" value="InterPro"/>
</dbReference>
<dbReference type="InterPro" id="IPR017853">
    <property type="entry name" value="GH"/>
</dbReference>
<dbReference type="InterPro" id="IPR009045">
    <property type="entry name" value="Zn_M74/Hedgehog-like"/>
</dbReference>
<dbReference type="Proteomes" id="UP000603463">
    <property type="component" value="Unassembled WGS sequence"/>
</dbReference>
<reference evidence="2" key="1">
    <citation type="journal article" date="2020" name="Environ. Microbiol.">
        <title>The novel and transferable erm(51) gene confers Macrolides, Lincosamides, and Streptogramins B (MLSB) resistance to clonal Rhodococcus equi in the environment.</title>
        <authorList>
            <person name="Huber L."/>
            <person name="Giguere S."/>
            <person name="Slovis N.M."/>
            <person name="Alvarez-Narvaez S."/>
            <person name="Hart K.A."/>
            <person name="Greiter M."/>
            <person name="Morris E.R.A."/>
            <person name="Cohen N.D."/>
        </authorList>
    </citation>
    <scope>NUCLEOTIDE SEQUENCE</scope>
    <source>
        <strain evidence="2">Lh_116_1</strain>
    </source>
</reference>
<gene>
    <name evidence="2" type="ORF">GS882_03225</name>
</gene>
<feature type="domain" description="Peptidase M15C" evidence="1">
    <location>
        <begin position="75"/>
        <end position="136"/>
    </location>
</feature>
<dbReference type="SUPFAM" id="SSF51445">
    <property type="entry name" value="(Trans)glycosidases"/>
    <property type="match status" value="1"/>
</dbReference>
<dbReference type="AlphaFoldDB" id="A0A9Q4ZIK4"/>
<accession>A0A9Q4ZIK4</accession>
<dbReference type="Pfam" id="PF13539">
    <property type="entry name" value="Peptidase_M15_4"/>
    <property type="match status" value="1"/>
</dbReference>
<dbReference type="Gene3D" id="3.30.1380.10">
    <property type="match status" value="1"/>
</dbReference>